<comment type="caution">
    <text evidence="1">The sequence shown here is derived from an EMBL/GenBank/DDBJ whole genome shotgun (WGS) entry which is preliminary data.</text>
</comment>
<proteinExistence type="predicted"/>
<evidence type="ECO:0008006" key="3">
    <source>
        <dbReference type="Google" id="ProtNLM"/>
    </source>
</evidence>
<dbReference type="AlphaFoldDB" id="A0AAJ0F037"/>
<feature type="non-terminal residue" evidence="1">
    <location>
        <position position="252"/>
    </location>
</feature>
<sequence>MMAKTKASYLSGDVPDDPDSFFEKSPFSCETMILRFEKGDTLKLHRGLLLKYPKLATLDANSLKHISRSAGHVLVQYLYTNRYRTLKWVGPADVQQETIAKLETAFQVYATAREFDLDKLETLAIKQITLLSKDVDAFTIIDIVKKTYPAAKGNDTWFPAFVKDTIRVAFETPLPPSATETAPETIPDNAAAEEQTAKDVTLTTLLLQGALEVYREKIDALTVKSILLAVAGADAESGPSATIDSPKETAPS</sequence>
<evidence type="ECO:0000313" key="1">
    <source>
        <dbReference type="EMBL" id="KAK1749711.1"/>
    </source>
</evidence>
<evidence type="ECO:0000313" key="2">
    <source>
        <dbReference type="Proteomes" id="UP001239445"/>
    </source>
</evidence>
<dbReference type="EMBL" id="MU839853">
    <property type="protein sequence ID" value="KAK1749711.1"/>
    <property type="molecule type" value="Genomic_DNA"/>
</dbReference>
<name>A0AAJ0F037_9PEZI</name>
<gene>
    <name evidence="1" type="ORF">QBC47DRAFT_333304</name>
</gene>
<dbReference type="PANTHER" id="PTHR37538:SF1">
    <property type="entry name" value="BTB DOMAIN-CONTAINING PROTEIN"/>
    <property type="match status" value="1"/>
</dbReference>
<dbReference type="Proteomes" id="UP001239445">
    <property type="component" value="Unassembled WGS sequence"/>
</dbReference>
<reference evidence="1" key="1">
    <citation type="submission" date="2023-06" db="EMBL/GenBank/DDBJ databases">
        <title>Genome-scale phylogeny and comparative genomics of the fungal order Sordariales.</title>
        <authorList>
            <consortium name="Lawrence Berkeley National Laboratory"/>
            <person name="Hensen N."/>
            <person name="Bonometti L."/>
            <person name="Westerberg I."/>
            <person name="Brannstrom I.O."/>
            <person name="Guillou S."/>
            <person name="Cros-Aarteil S."/>
            <person name="Calhoun S."/>
            <person name="Haridas S."/>
            <person name="Kuo A."/>
            <person name="Mondo S."/>
            <person name="Pangilinan J."/>
            <person name="Riley R."/>
            <person name="Labutti K."/>
            <person name="Andreopoulos B."/>
            <person name="Lipzen A."/>
            <person name="Chen C."/>
            <person name="Yanf M."/>
            <person name="Daum C."/>
            <person name="Ng V."/>
            <person name="Clum A."/>
            <person name="Steindorff A."/>
            <person name="Ohm R."/>
            <person name="Martin F."/>
            <person name="Silar P."/>
            <person name="Natvig D."/>
            <person name="Lalanne C."/>
            <person name="Gautier V."/>
            <person name="Ament-Velasquez S.L."/>
            <person name="Kruys A."/>
            <person name="Hutchinson M.I."/>
            <person name="Powell A.J."/>
            <person name="Barry K."/>
            <person name="Miller A.N."/>
            <person name="Grigoriev I.V."/>
            <person name="Debuchy R."/>
            <person name="Gladieux P."/>
            <person name="Thoren M.H."/>
            <person name="Johannesson H."/>
        </authorList>
    </citation>
    <scope>NUCLEOTIDE SEQUENCE</scope>
    <source>
        <strain evidence="1">PSN4</strain>
    </source>
</reference>
<keyword evidence="2" id="KW-1185">Reference proteome</keyword>
<organism evidence="1 2">
    <name type="scientific">Echria macrotheca</name>
    <dbReference type="NCBI Taxonomy" id="438768"/>
    <lineage>
        <taxon>Eukaryota</taxon>
        <taxon>Fungi</taxon>
        <taxon>Dikarya</taxon>
        <taxon>Ascomycota</taxon>
        <taxon>Pezizomycotina</taxon>
        <taxon>Sordariomycetes</taxon>
        <taxon>Sordariomycetidae</taxon>
        <taxon>Sordariales</taxon>
        <taxon>Schizotheciaceae</taxon>
        <taxon>Echria</taxon>
    </lineage>
</organism>
<accession>A0AAJ0F037</accession>
<dbReference type="PANTHER" id="PTHR37538">
    <property type="entry name" value="BTB DOMAIN-CONTAINING PROTEIN"/>
    <property type="match status" value="1"/>
</dbReference>
<protein>
    <recommendedName>
        <fullName evidence="3">BTB domain-containing protein</fullName>
    </recommendedName>
</protein>